<evidence type="ECO:0000313" key="2">
    <source>
        <dbReference type="EMBL" id="SCF01533.1"/>
    </source>
</evidence>
<accession>A0A1C4WZ96</accession>
<name>A0A1C4WZ96_MICEC</name>
<keyword evidence="1" id="KW-0812">Transmembrane</keyword>
<protein>
    <submittedName>
        <fullName evidence="2">Uncharacterized protein</fullName>
    </submittedName>
</protein>
<dbReference type="InParanoid" id="A0A1C4WZ96"/>
<feature type="transmembrane region" description="Helical" evidence="1">
    <location>
        <begin position="84"/>
        <end position="114"/>
    </location>
</feature>
<keyword evidence="3" id="KW-1185">Reference proteome</keyword>
<keyword evidence="1" id="KW-0472">Membrane</keyword>
<sequence length="288" mass="30417">MDQTCNEAAWNVAGAAPAMSALSGLISGFMFAGLIVLLVERQPRIPSARIPALTPFLAGFIALGLCSYQFVLISGESDQACRRIWAATAVSSGMLAVGTVAAVGGVVLLVHAYFDRATSAPGVDVHSDPAGAPERLLRVAFLSVALISEILLLGRVGEAIWVWLGLPRDWKTAGPVLVVAGIVICFAWITGYAFGSPHRERQPSDPNIRRLNTASLLTILFSAAGTAILGALLAIVNGDWNKADSWLGWLFAVPSVAIPSIAIWLFTRGVLGMLDSWSAPVQKELTPS</sequence>
<feature type="transmembrane region" description="Helical" evidence="1">
    <location>
        <begin position="173"/>
        <end position="195"/>
    </location>
</feature>
<reference evidence="3" key="1">
    <citation type="submission" date="2016-06" db="EMBL/GenBank/DDBJ databases">
        <authorList>
            <person name="Varghese N."/>
            <person name="Submissions Spin"/>
        </authorList>
    </citation>
    <scope>NUCLEOTIDE SEQUENCE [LARGE SCALE GENOMIC DNA]</scope>
    <source>
        <strain evidence="3">DSM 43816</strain>
    </source>
</reference>
<dbReference type="EMBL" id="LT607413">
    <property type="protein sequence ID" value="SCF01533.1"/>
    <property type="molecule type" value="Genomic_DNA"/>
</dbReference>
<feature type="transmembrane region" description="Helical" evidence="1">
    <location>
        <begin position="135"/>
        <end position="153"/>
    </location>
</feature>
<dbReference type="OrthoDB" id="3391438at2"/>
<evidence type="ECO:0000256" key="1">
    <source>
        <dbReference type="SAM" id="Phobius"/>
    </source>
</evidence>
<organism evidence="2 3">
    <name type="scientific">Micromonospora echinospora</name>
    <name type="common">Micromonospora purpurea</name>
    <dbReference type="NCBI Taxonomy" id="1877"/>
    <lineage>
        <taxon>Bacteria</taxon>
        <taxon>Bacillati</taxon>
        <taxon>Actinomycetota</taxon>
        <taxon>Actinomycetes</taxon>
        <taxon>Micromonosporales</taxon>
        <taxon>Micromonosporaceae</taxon>
        <taxon>Micromonospora</taxon>
    </lineage>
</organism>
<feature type="transmembrane region" description="Helical" evidence="1">
    <location>
        <begin position="20"/>
        <end position="39"/>
    </location>
</feature>
<keyword evidence="1" id="KW-1133">Transmembrane helix</keyword>
<dbReference type="AlphaFoldDB" id="A0A1C4WZ96"/>
<feature type="transmembrane region" description="Helical" evidence="1">
    <location>
        <begin position="51"/>
        <end position="72"/>
    </location>
</feature>
<feature type="transmembrane region" description="Helical" evidence="1">
    <location>
        <begin position="247"/>
        <end position="266"/>
    </location>
</feature>
<dbReference type="Proteomes" id="UP000198253">
    <property type="component" value="Chromosome I"/>
</dbReference>
<proteinExistence type="predicted"/>
<gene>
    <name evidence="2" type="ORF">GA0070618_2628</name>
</gene>
<feature type="transmembrane region" description="Helical" evidence="1">
    <location>
        <begin position="216"/>
        <end position="235"/>
    </location>
</feature>
<dbReference type="RefSeq" id="WP_143740395.1">
    <property type="nucleotide sequence ID" value="NZ_LT607413.1"/>
</dbReference>
<evidence type="ECO:0000313" key="3">
    <source>
        <dbReference type="Proteomes" id="UP000198253"/>
    </source>
</evidence>